<dbReference type="GO" id="GO:0034501">
    <property type="term" value="P:protein localization to kinetochore"/>
    <property type="evidence" value="ECO:0007669"/>
    <property type="project" value="UniProtKB-UniRule"/>
</dbReference>
<evidence type="ECO:0000256" key="1">
    <source>
        <dbReference type="ARBA" id="ARBA00004629"/>
    </source>
</evidence>
<comment type="similarity">
    <text evidence="2 9">Belongs to the ZWILCH family.</text>
</comment>
<evidence type="ECO:0000313" key="11">
    <source>
        <dbReference type="Proteomes" id="UP001148018"/>
    </source>
</evidence>
<keyword evidence="5 9" id="KW-0498">Mitosis</keyword>
<evidence type="ECO:0000256" key="2">
    <source>
        <dbReference type="ARBA" id="ARBA00009062"/>
    </source>
</evidence>
<dbReference type="PANTHER" id="PTHR15995">
    <property type="entry name" value="PROTEIN ZWILCH HOMOLOG"/>
    <property type="match status" value="1"/>
</dbReference>
<comment type="subunit">
    <text evidence="9">Component of the RZZ complex.</text>
</comment>
<dbReference type="OrthoDB" id="5556307at2759"/>
<dbReference type="GO" id="GO:0051301">
    <property type="term" value="P:cell division"/>
    <property type="evidence" value="ECO:0007669"/>
    <property type="project" value="UniProtKB-UniRule"/>
</dbReference>
<dbReference type="AlphaFoldDB" id="A0A9Q0E267"/>
<evidence type="ECO:0000256" key="5">
    <source>
        <dbReference type="ARBA" id="ARBA00022776"/>
    </source>
</evidence>
<keyword evidence="7 9" id="KW-0131">Cell cycle</keyword>
<comment type="caution">
    <text evidence="10">The sequence shown here is derived from an EMBL/GenBank/DDBJ whole genome shotgun (WGS) entry which is preliminary data.</text>
</comment>
<evidence type="ECO:0000256" key="8">
    <source>
        <dbReference type="ARBA" id="ARBA00023328"/>
    </source>
</evidence>
<evidence type="ECO:0000313" key="10">
    <source>
        <dbReference type="EMBL" id="KAJ3596732.1"/>
    </source>
</evidence>
<keyword evidence="6 9" id="KW-0995">Kinetochore</keyword>
<protein>
    <recommendedName>
        <fullName evidence="9">Protein zwilch</fullName>
    </recommendedName>
</protein>
<dbReference type="EMBL" id="JANIIK010000110">
    <property type="protein sequence ID" value="KAJ3596732.1"/>
    <property type="molecule type" value="Genomic_DNA"/>
</dbReference>
<name>A0A9Q0E267_9TELE</name>
<reference evidence="10" key="1">
    <citation type="submission" date="2022-07" db="EMBL/GenBank/DDBJ databases">
        <title>Chromosome-level genome of Muraenolepis orangiensis.</title>
        <authorList>
            <person name="Kim J."/>
        </authorList>
    </citation>
    <scope>NUCLEOTIDE SEQUENCE</scope>
    <source>
        <strain evidence="10">KU_S4_2022</strain>
        <tissue evidence="10">Muscle</tissue>
    </source>
</reference>
<evidence type="ECO:0000256" key="4">
    <source>
        <dbReference type="ARBA" id="ARBA00022618"/>
    </source>
</evidence>
<keyword evidence="11" id="KW-1185">Reference proteome</keyword>
<comment type="function">
    <text evidence="9">Essential component of the mitotic checkpoint, which prevents cells from prematurely exiting mitosis. Required for the assembly of the dynein-dynactin and MAD1-MAD2 complexes onto kinetochores. Its function related to the spindle assembly machinery is proposed to depend on its association in the mitotic RZZ complex.</text>
</comment>
<evidence type="ECO:0000256" key="9">
    <source>
        <dbReference type="RuleBase" id="RU369076"/>
    </source>
</evidence>
<keyword evidence="8 9" id="KW-0137">Centromere</keyword>
<gene>
    <name evidence="10" type="ORF">NHX12_003136</name>
</gene>
<sequence>MSQNQKLSPDNSPLNPLWVCCDMSDPAGTSWLGAETVHMANNVTGVKLYSVTCKATLNIKITAGDMRSPMFQMYRELEFLQIHRDSNSSLGKIFLQSYRQQIDHVSLTGFTPITMLLEIGLDKMRKDYINYLIGTKTS</sequence>
<evidence type="ECO:0000256" key="6">
    <source>
        <dbReference type="ARBA" id="ARBA00022838"/>
    </source>
</evidence>
<evidence type="ECO:0000256" key="3">
    <source>
        <dbReference type="ARBA" id="ARBA00022454"/>
    </source>
</evidence>
<accession>A0A9Q0E267</accession>
<dbReference type="Proteomes" id="UP001148018">
    <property type="component" value="Unassembled WGS sequence"/>
</dbReference>
<dbReference type="GO" id="GO:0007094">
    <property type="term" value="P:mitotic spindle assembly checkpoint signaling"/>
    <property type="evidence" value="ECO:0007669"/>
    <property type="project" value="UniProtKB-UniRule"/>
</dbReference>
<dbReference type="PANTHER" id="PTHR15995:SF1">
    <property type="entry name" value="PROTEIN ZWILCH HOMOLOG"/>
    <property type="match status" value="1"/>
</dbReference>
<evidence type="ECO:0000256" key="7">
    <source>
        <dbReference type="ARBA" id="ARBA00023306"/>
    </source>
</evidence>
<proteinExistence type="inferred from homology"/>
<dbReference type="GO" id="GO:1990423">
    <property type="term" value="C:RZZ complex"/>
    <property type="evidence" value="ECO:0007669"/>
    <property type="project" value="UniProtKB-UniRule"/>
</dbReference>
<keyword evidence="4 9" id="KW-0132">Cell division</keyword>
<keyword evidence="3 9" id="KW-0158">Chromosome</keyword>
<organism evidence="10 11">
    <name type="scientific">Muraenolepis orangiensis</name>
    <name type="common">Patagonian moray cod</name>
    <dbReference type="NCBI Taxonomy" id="630683"/>
    <lineage>
        <taxon>Eukaryota</taxon>
        <taxon>Metazoa</taxon>
        <taxon>Chordata</taxon>
        <taxon>Craniata</taxon>
        <taxon>Vertebrata</taxon>
        <taxon>Euteleostomi</taxon>
        <taxon>Actinopterygii</taxon>
        <taxon>Neopterygii</taxon>
        <taxon>Teleostei</taxon>
        <taxon>Neoteleostei</taxon>
        <taxon>Acanthomorphata</taxon>
        <taxon>Zeiogadaria</taxon>
        <taxon>Gadariae</taxon>
        <taxon>Gadiformes</taxon>
        <taxon>Muraenolepidoidei</taxon>
        <taxon>Muraenolepididae</taxon>
        <taxon>Muraenolepis</taxon>
    </lineage>
</organism>
<dbReference type="Gene3D" id="1.20.58.730">
    <property type="match status" value="1"/>
</dbReference>
<comment type="subcellular location">
    <subcellularLocation>
        <location evidence="1 9">Chromosome</location>
        <location evidence="1 9">Centromere</location>
        <location evidence="1 9">Kinetochore</location>
    </subcellularLocation>
</comment>
<dbReference type="Pfam" id="PF09817">
    <property type="entry name" value="Zwilch"/>
    <property type="match status" value="2"/>
</dbReference>
<dbReference type="InterPro" id="IPR018630">
    <property type="entry name" value="Zwilch"/>
</dbReference>